<keyword evidence="3 4" id="KW-0687">Ribonucleoprotein</keyword>
<dbReference type="Gene3D" id="3.90.1180.10">
    <property type="entry name" value="Ribosomal protein L13"/>
    <property type="match status" value="1"/>
</dbReference>
<sequence>MRNIKAKDINRKWHLIDAKNKVLGRLTSEIAKILMGKNKSYFTPNLDTGDFVVVVNAKDVMLSGKKENQKKYYRHSGYPGGMRISTAAQVRTKKPEDLVKHAVVGMLPKTKLGKLMVKKLFVFPEAEHSYKDKFKG</sequence>
<dbReference type="PANTHER" id="PTHR11545">
    <property type="entry name" value="RIBOSOMAL PROTEIN L13"/>
    <property type="match status" value="1"/>
</dbReference>
<evidence type="ECO:0000256" key="3">
    <source>
        <dbReference type="ARBA" id="ARBA00023274"/>
    </source>
</evidence>
<dbReference type="AlphaFoldDB" id="A0A0H4T8V0"/>
<dbReference type="PIRSF" id="PIRSF002181">
    <property type="entry name" value="Ribosomal_L13"/>
    <property type="match status" value="1"/>
</dbReference>
<reference evidence="5" key="1">
    <citation type="journal article" date="2015" name="ISME J.">
        <title>Aquifer environment selects for microbial species cohorts in sediment and groundwater.</title>
        <authorList>
            <person name="Hug L.A."/>
            <person name="Thomas B.C."/>
            <person name="Brown C.T."/>
            <person name="Frischkorn K.R."/>
            <person name="Williams K.H."/>
            <person name="Tringe S.G."/>
            <person name="Banfield J.F."/>
        </authorList>
    </citation>
    <scope>NUCLEOTIDE SEQUENCE</scope>
</reference>
<dbReference type="HAMAP" id="MF_01366">
    <property type="entry name" value="Ribosomal_uL13"/>
    <property type="match status" value="1"/>
</dbReference>
<evidence type="ECO:0000256" key="1">
    <source>
        <dbReference type="ARBA" id="ARBA00006227"/>
    </source>
</evidence>
<comment type="function">
    <text evidence="4">This protein is one of the early assembly proteins of the 50S ribosomal subunit, although it is not seen to bind rRNA by itself. It is important during the early stages of 50S assembly.</text>
</comment>
<dbReference type="GO" id="GO:0017148">
    <property type="term" value="P:negative regulation of translation"/>
    <property type="evidence" value="ECO:0007669"/>
    <property type="project" value="TreeGrafter"/>
</dbReference>
<dbReference type="NCBIfam" id="TIGR01066">
    <property type="entry name" value="rplM_bact"/>
    <property type="match status" value="1"/>
</dbReference>
<organism evidence="5">
    <name type="scientific">uncultured Microgenomates bacterium Rifle_16ft_4_minimus_4732</name>
    <dbReference type="NCBI Taxonomy" id="1665118"/>
    <lineage>
        <taxon>Bacteria</taxon>
        <taxon>Candidatus Microgenomatota</taxon>
        <taxon>environmental samples</taxon>
    </lineage>
</organism>
<accession>A0A0H4T8V0</accession>
<keyword evidence="2 4" id="KW-0689">Ribosomal protein</keyword>
<dbReference type="InterPro" id="IPR005823">
    <property type="entry name" value="Ribosomal_uL13_bac-type"/>
</dbReference>
<protein>
    <recommendedName>
        <fullName evidence="4">Large ribosomal subunit protein uL13</fullName>
    </recommendedName>
</protein>
<dbReference type="GO" id="GO:0022625">
    <property type="term" value="C:cytosolic large ribosomal subunit"/>
    <property type="evidence" value="ECO:0007669"/>
    <property type="project" value="TreeGrafter"/>
</dbReference>
<comment type="similarity">
    <text evidence="1 4">Belongs to the universal ribosomal protein uL13 family.</text>
</comment>
<dbReference type="InterPro" id="IPR036899">
    <property type="entry name" value="Ribosomal_uL13_sf"/>
</dbReference>
<proteinExistence type="inferred from homology"/>
<evidence type="ECO:0000313" key="5">
    <source>
        <dbReference type="EMBL" id="AKQ04291.1"/>
    </source>
</evidence>
<dbReference type="InterPro" id="IPR005822">
    <property type="entry name" value="Ribosomal_uL13"/>
</dbReference>
<comment type="subunit">
    <text evidence="4">Part of the 50S ribosomal subunit.</text>
</comment>
<dbReference type="CDD" id="cd00392">
    <property type="entry name" value="Ribosomal_L13"/>
    <property type="match status" value="1"/>
</dbReference>
<evidence type="ECO:0000256" key="2">
    <source>
        <dbReference type="ARBA" id="ARBA00022980"/>
    </source>
</evidence>
<evidence type="ECO:0000256" key="4">
    <source>
        <dbReference type="HAMAP-Rule" id="MF_01366"/>
    </source>
</evidence>
<dbReference type="PANTHER" id="PTHR11545:SF2">
    <property type="entry name" value="LARGE RIBOSOMAL SUBUNIT PROTEIN UL13M"/>
    <property type="match status" value="1"/>
</dbReference>
<dbReference type="EMBL" id="KT007034">
    <property type="protein sequence ID" value="AKQ04291.1"/>
    <property type="molecule type" value="Genomic_DNA"/>
</dbReference>
<dbReference type="GO" id="GO:0003729">
    <property type="term" value="F:mRNA binding"/>
    <property type="evidence" value="ECO:0007669"/>
    <property type="project" value="TreeGrafter"/>
</dbReference>
<name>A0A0H4T8V0_9BACT</name>
<dbReference type="GO" id="GO:0003735">
    <property type="term" value="F:structural constituent of ribosome"/>
    <property type="evidence" value="ECO:0007669"/>
    <property type="project" value="InterPro"/>
</dbReference>
<dbReference type="SUPFAM" id="SSF52161">
    <property type="entry name" value="Ribosomal protein L13"/>
    <property type="match status" value="1"/>
</dbReference>
<gene>
    <name evidence="4 5" type="primary">rplM</name>
</gene>
<dbReference type="Pfam" id="PF00572">
    <property type="entry name" value="Ribosomal_L13"/>
    <property type="match status" value="1"/>
</dbReference>
<dbReference type="GO" id="GO:0006412">
    <property type="term" value="P:translation"/>
    <property type="evidence" value="ECO:0007669"/>
    <property type="project" value="UniProtKB-UniRule"/>
</dbReference>